<dbReference type="InterPro" id="IPR020234">
    <property type="entry name" value="Mite_allergen_group-7"/>
</dbReference>
<dbReference type="AlphaFoldDB" id="A0A8X6XM48"/>
<name>A0A8X6XM48_9ARAC</name>
<organism evidence="1 2">
    <name type="scientific">Trichonephila inaurata madagascariensis</name>
    <dbReference type="NCBI Taxonomy" id="2747483"/>
    <lineage>
        <taxon>Eukaryota</taxon>
        <taxon>Metazoa</taxon>
        <taxon>Ecdysozoa</taxon>
        <taxon>Arthropoda</taxon>
        <taxon>Chelicerata</taxon>
        <taxon>Arachnida</taxon>
        <taxon>Araneae</taxon>
        <taxon>Araneomorphae</taxon>
        <taxon>Entelegynae</taxon>
        <taxon>Araneoidea</taxon>
        <taxon>Nephilidae</taxon>
        <taxon>Trichonephila</taxon>
        <taxon>Trichonephila inaurata</taxon>
    </lineage>
</organism>
<dbReference type="Pfam" id="PF16984">
    <property type="entry name" value="Grp7_allergen"/>
    <property type="match status" value="1"/>
</dbReference>
<dbReference type="Proteomes" id="UP000886998">
    <property type="component" value="Unassembled WGS sequence"/>
</dbReference>
<sequence length="484" mass="54812">MRVSFTFLRGILSFFAARLYKEYKRFFCFDRFYDEKTAECGDLYIKNLVDNITIDRAKKYDPYIFGNLIFNGIVLHYVHLTGLKTLHQAGSCALTETDGKFLVNANLGAGPLHFQYDVLMRLGNFKRKLKFSLSLTYAKVLLDFSVLQRTGGDGALLNVSITEFSGLQCFMSVRLLFWIDFCAHLLFKGLVSKMGGLFLKSSFLAIALVFCVYIHQAACFLDEDDENVVRGNKFIDDLLHDMLEENGHEYDPYRLEDSVVGFSKKVAFVNVSGEAKLHNGYITGLKSLHRPDHCTVEDEDGKLLVKADLGAGVLDFYYDGTVKFMSFGPTITLHAELAYLEIHMEFTVDSKTGRDGELKKFVIDDMKGMKMSITGLGPMNWAANYIIGGVTSLFQGFLRNFMQKKVRNHIAERLPRYQFPVDGDDIEVTVPEIVTKTEAPEETVPEETEAPEEIVPEETEALEEIEDPENEALKALQLLSYLML</sequence>
<accession>A0A8X6XM48</accession>
<proteinExistence type="predicted"/>
<dbReference type="OrthoDB" id="6419576at2759"/>
<keyword evidence="2" id="KW-1185">Reference proteome</keyword>
<gene>
    <name evidence="1" type="ORF">TNIN_436631</name>
</gene>
<dbReference type="InterPro" id="IPR038602">
    <property type="entry name" value="Mite_allergen_7_sf"/>
</dbReference>
<dbReference type="EMBL" id="BMAV01011023">
    <property type="protein sequence ID" value="GFY56513.1"/>
    <property type="molecule type" value="Genomic_DNA"/>
</dbReference>
<evidence type="ECO:0000313" key="2">
    <source>
        <dbReference type="Proteomes" id="UP000886998"/>
    </source>
</evidence>
<evidence type="ECO:0000313" key="1">
    <source>
        <dbReference type="EMBL" id="GFY56513.1"/>
    </source>
</evidence>
<comment type="caution">
    <text evidence="1">The sequence shown here is derived from an EMBL/GenBank/DDBJ whole genome shotgun (WGS) entry which is preliminary data.</text>
</comment>
<reference evidence="1" key="1">
    <citation type="submission" date="2020-08" db="EMBL/GenBank/DDBJ databases">
        <title>Multicomponent nature underlies the extraordinary mechanical properties of spider dragline silk.</title>
        <authorList>
            <person name="Kono N."/>
            <person name="Nakamura H."/>
            <person name="Mori M."/>
            <person name="Yoshida Y."/>
            <person name="Ohtoshi R."/>
            <person name="Malay A.D."/>
            <person name="Moran D.A.P."/>
            <person name="Tomita M."/>
            <person name="Numata K."/>
            <person name="Arakawa K."/>
        </authorList>
    </citation>
    <scope>NUCLEOTIDE SEQUENCE</scope>
</reference>
<dbReference type="Gene3D" id="3.15.10.50">
    <property type="match status" value="2"/>
</dbReference>
<protein>
    <submittedName>
        <fullName evidence="1">Uncharacterized protein</fullName>
    </submittedName>
</protein>